<evidence type="ECO:0000256" key="5">
    <source>
        <dbReference type="ARBA" id="ARBA00023004"/>
    </source>
</evidence>
<evidence type="ECO:0000256" key="3">
    <source>
        <dbReference type="ARBA" id="ARBA00022723"/>
    </source>
</evidence>
<evidence type="ECO:0000256" key="8">
    <source>
        <dbReference type="ARBA" id="ARBA00024327"/>
    </source>
</evidence>
<dbReference type="Gene3D" id="3.40.50.620">
    <property type="entry name" value="HUPs"/>
    <property type="match status" value="1"/>
</dbReference>
<dbReference type="GO" id="GO:0051539">
    <property type="term" value="F:4 iron, 4 sulfur cluster binding"/>
    <property type="evidence" value="ECO:0007669"/>
    <property type="project" value="UniProtKB-UniRule"/>
</dbReference>
<comment type="subcellular location">
    <subcellularLocation>
        <location evidence="14">Cytoplasm</location>
    </subcellularLocation>
</comment>
<dbReference type="PANTHER" id="PTHR46482">
    <property type="entry name" value="5'-ADENYLYLSULFATE REDUCTASE 3, CHLOROPLASTIC"/>
    <property type="match status" value="1"/>
</dbReference>
<dbReference type="InterPro" id="IPR014729">
    <property type="entry name" value="Rossmann-like_a/b/a_fold"/>
</dbReference>
<dbReference type="InterPro" id="IPR011798">
    <property type="entry name" value="APS_reductase"/>
</dbReference>
<evidence type="ECO:0000313" key="17">
    <source>
        <dbReference type="Proteomes" id="UP000305848"/>
    </source>
</evidence>
<keyword evidence="3 14" id="KW-0479">Metal-binding</keyword>
<comment type="function">
    <text evidence="7 14">Catalyzes the formation of sulfite from adenosine 5'-phosphosulfate (APS) using thioredoxin as an electron donor.</text>
</comment>
<accession>A0A4U3L3Q7</accession>
<keyword evidence="5 14" id="KW-0408">Iron</keyword>
<feature type="binding site" evidence="14">
    <location>
        <position position="199"/>
    </location>
    <ligand>
        <name>[4Fe-4S] cluster</name>
        <dbReference type="ChEBI" id="CHEBI:49883"/>
    </ligand>
</feature>
<comment type="catalytic activity">
    <reaction evidence="13 14">
        <text>[thioredoxin]-disulfide + sulfite + AMP + 2 H(+) = adenosine 5'-phosphosulfate + [thioredoxin]-dithiol</text>
        <dbReference type="Rhea" id="RHEA:21976"/>
        <dbReference type="Rhea" id="RHEA-COMP:10698"/>
        <dbReference type="Rhea" id="RHEA-COMP:10700"/>
        <dbReference type="ChEBI" id="CHEBI:15378"/>
        <dbReference type="ChEBI" id="CHEBI:17359"/>
        <dbReference type="ChEBI" id="CHEBI:29950"/>
        <dbReference type="ChEBI" id="CHEBI:50058"/>
        <dbReference type="ChEBI" id="CHEBI:58243"/>
        <dbReference type="ChEBI" id="CHEBI:456215"/>
        <dbReference type="EC" id="1.8.4.10"/>
    </reaction>
</comment>
<organism evidence="16 17">
    <name type="scientific">Ilyomonas limi</name>
    <dbReference type="NCBI Taxonomy" id="2575867"/>
    <lineage>
        <taxon>Bacteria</taxon>
        <taxon>Pseudomonadati</taxon>
        <taxon>Bacteroidota</taxon>
        <taxon>Chitinophagia</taxon>
        <taxon>Chitinophagales</taxon>
        <taxon>Chitinophagaceae</taxon>
        <taxon>Ilyomonas</taxon>
    </lineage>
</organism>
<comment type="cofactor">
    <cofactor evidence="14">
        <name>[4Fe-4S] cluster</name>
        <dbReference type="ChEBI" id="CHEBI:49883"/>
    </cofactor>
    <text evidence="14">Binds 1 [4Fe-4S] cluster per subunit.</text>
</comment>
<feature type="binding site" evidence="14">
    <location>
        <position position="116"/>
    </location>
    <ligand>
        <name>[4Fe-4S] cluster</name>
        <dbReference type="ChEBI" id="CHEBI:49883"/>
    </ligand>
</feature>
<keyword evidence="2 14" id="KW-0963">Cytoplasm</keyword>
<comment type="pathway">
    <text evidence="8 14">Sulfur metabolism; hydrogen sulfide biosynthesis; sulfite from sulfate.</text>
</comment>
<dbReference type="SUPFAM" id="SSF52402">
    <property type="entry name" value="Adenine nucleotide alpha hydrolases-like"/>
    <property type="match status" value="1"/>
</dbReference>
<keyword evidence="17" id="KW-1185">Reference proteome</keyword>
<dbReference type="GO" id="GO:0019344">
    <property type="term" value="P:cysteine biosynthetic process"/>
    <property type="evidence" value="ECO:0007669"/>
    <property type="project" value="InterPro"/>
</dbReference>
<evidence type="ECO:0000256" key="6">
    <source>
        <dbReference type="ARBA" id="ARBA00023014"/>
    </source>
</evidence>
<gene>
    <name evidence="14" type="primary">cysH</name>
    <name evidence="16" type="ORF">FC093_06905</name>
</gene>
<evidence type="ECO:0000313" key="16">
    <source>
        <dbReference type="EMBL" id="TKK69801.1"/>
    </source>
</evidence>
<dbReference type="NCBIfam" id="TIGR00434">
    <property type="entry name" value="cysH"/>
    <property type="match status" value="1"/>
</dbReference>
<feature type="domain" description="Phosphoadenosine phosphosulphate reductase" evidence="15">
    <location>
        <begin position="33"/>
        <end position="205"/>
    </location>
</feature>
<protein>
    <recommendedName>
        <fullName evidence="10 14">Adenosine 5'-phosphosulfate reductase</fullName>
        <shortName evidence="14">APS reductase</shortName>
        <ecNumber evidence="9 14">1.8.4.10</ecNumber>
    </recommendedName>
    <alternativeName>
        <fullName evidence="12 14">5'-adenylylsulfate reductase</fullName>
    </alternativeName>
    <alternativeName>
        <fullName evidence="11 14">Thioredoxin-dependent 5'-adenylylsulfate reductase</fullName>
    </alternativeName>
</protein>
<dbReference type="PIRSF" id="PIRSF000857">
    <property type="entry name" value="PAPS_reductase"/>
    <property type="match status" value="1"/>
</dbReference>
<evidence type="ECO:0000256" key="1">
    <source>
        <dbReference type="ARBA" id="ARBA00009732"/>
    </source>
</evidence>
<dbReference type="Pfam" id="PF01507">
    <property type="entry name" value="PAPS_reduct"/>
    <property type="match status" value="1"/>
</dbReference>
<dbReference type="GO" id="GO:0046872">
    <property type="term" value="F:metal ion binding"/>
    <property type="evidence" value="ECO:0007669"/>
    <property type="project" value="UniProtKB-KW"/>
</dbReference>
<dbReference type="OrthoDB" id="9794018at2"/>
<sequence length="235" mass="27440">MEHLNTLEEFATEHSIEDTLAYFSSLFPGAVKFSSSLGQEDQVITDMIWRNKIDVEIFTLDTGRLFPETYDLIERTGYRYNKEIKVYFPQAEMVQQLVQQNGINGFYHSVENRISCCAVRKIEPLNRALQGAKVWVTGIRSEQSENRSHMPLVEWNKERQLYKFNPLLHWTYDEVLNYIKEYHVPYNKLHDKGFISIGCAPCTRAIEPGEDPRAGRWWWEASKKECGLHVSTIAK</sequence>
<dbReference type="GO" id="GO:0043866">
    <property type="term" value="F:adenylyl-sulfate reductase (thioredoxin) activity"/>
    <property type="evidence" value="ECO:0007669"/>
    <property type="project" value="UniProtKB-EC"/>
</dbReference>
<evidence type="ECO:0000259" key="15">
    <source>
        <dbReference type="Pfam" id="PF01507"/>
    </source>
</evidence>
<dbReference type="EC" id="1.8.4.10" evidence="9 14"/>
<comment type="caution">
    <text evidence="16">The sequence shown here is derived from an EMBL/GenBank/DDBJ whole genome shotgun (WGS) entry which is preliminary data.</text>
</comment>
<evidence type="ECO:0000256" key="10">
    <source>
        <dbReference type="ARBA" id="ARBA00029514"/>
    </source>
</evidence>
<evidence type="ECO:0000256" key="12">
    <source>
        <dbReference type="ARBA" id="ARBA00032041"/>
    </source>
</evidence>
<dbReference type="GO" id="GO:0005737">
    <property type="term" value="C:cytoplasm"/>
    <property type="evidence" value="ECO:0007669"/>
    <property type="project" value="UniProtKB-SubCell"/>
</dbReference>
<dbReference type="Proteomes" id="UP000305848">
    <property type="component" value="Unassembled WGS sequence"/>
</dbReference>
<evidence type="ECO:0000256" key="2">
    <source>
        <dbReference type="ARBA" id="ARBA00022490"/>
    </source>
</evidence>
<dbReference type="EMBL" id="SZQL01000004">
    <property type="protein sequence ID" value="TKK69801.1"/>
    <property type="molecule type" value="Genomic_DNA"/>
</dbReference>
<dbReference type="PANTHER" id="PTHR46482:SF9">
    <property type="entry name" value="5'-ADENYLYLSULFATE REDUCTASE 1, CHLOROPLASTIC"/>
    <property type="match status" value="1"/>
</dbReference>
<dbReference type="InterPro" id="IPR002500">
    <property type="entry name" value="PAPS_reduct_dom"/>
</dbReference>
<dbReference type="GO" id="GO:0004604">
    <property type="term" value="F:phosphoadenylyl-sulfate reductase (thioredoxin) activity"/>
    <property type="evidence" value="ECO:0007669"/>
    <property type="project" value="UniProtKB-UniRule"/>
</dbReference>
<keyword evidence="4 14" id="KW-0560">Oxidoreductase</keyword>
<dbReference type="NCBIfam" id="NF002537">
    <property type="entry name" value="PRK02090.1"/>
    <property type="match status" value="1"/>
</dbReference>
<comment type="similarity">
    <text evidence="1 14">Belongs to the PAPS reductase family. CysH subfamily.</text>
</comment>
<dbReference type="HAMAP" id="MF_00063">
    <property type="entry name" value="CysH"/>
    <property type="match status" value="1"/>
</dbReference>
<name>A0A4U3L3Q7_9BACT</name>
<dbReference type="GO" id="GO:0019379">
    <property type="term" value="P:sulfate assimilation, phosphoadenylyl sulfate reduction by phosphoadenylyl-sulfate reductase (thioredoxin)"/>
    <property type="evidence" value="ECO:0007669"/>
    <property type="project" value="UniProtKB-UniRule"/>
</dbReference>
<keyword evidence="6 14" id="KW-0411">Iron-sulfur</keyword>
<evidence type="ECO:0000256" key="13">
    <source>
        <dbReference type="ARBA" id="ARBA00048441"/>
    </source>
</evidence>
<evidence type="ECO:0000256" key="4">
    <source>
        <dbReference type="ARBA" id="ARBA00023002"/>
    </source>
</evidence>
<dbReference type="InterPro" id="IPR004511">
    <property type="entry name" value="PAPS/APS_Rdtase"/>
</dbReference>
<dbReference type="AlphaFoldDB" id="A0A4U3L3Q7"/>
<feature type="binding site" evidence="14">
    <location>
        <position position="202"/>
    </location>
    <ligand>
        <name>[4Fe-4S] cluster</name>
        <dbReference type="ChEBI" id="CHEBI:49883"/>
    </ligand>
</feature>
<dbReference type="RefSeq" id="WP_137261022.1">
    <property type="nucleotide sequence ID" value="NZ_SZQL01000004.1"/>
</dbReference>
<evidence type="ECO:0000256" key="11">
    <source>
        <dbReference type="ARBA" id="ARBA00030894"/>
    </source>
</evidence>
<proteinExistence type="inferred from homology"/>
<reference evidence="16 17" key="1">
    <citation type="submission" date="2019-05" db="EMBL/GenBank/DDBJ databases">
        <title>Panacibacter sp. strain 17mud1-8 Genome sequencing and assembly.</title>
        <authorList>
            <person name="Chhetri G."/>
        </authorList>
    </citation>
    <scope>NUCLEOTIDE SEQUENCE [LARGE SCALE GENOMIC DNA]</scope>
    <source>
        <strain evidence="16 17">17mud1-8</strain>
    </source>
</reference>
<feature type="binding site" evidence="14">
    <location>
        <position position="117"/>
    </location>
    <ligand>
        <name>[4Fe-4S] cluster</name>
        <dbReference type="ChEBI" id="CHEBI:49883"/>
    </ligand>
</feature>
<dbReference type="NCBIfam" id="TIGR02055">
    <property type="entry name" value="APS_reductase"/>
    <property type="match status" value="1"/>
</dbReference>
<dbReference type="GO" id="GO:0070814">
    <property type="term" value="P:hydrogen sulfide biosynthetic process"/>
    <property type="evidence" value="ECO:0007669"/>
    <property type="project" value="UniProtKB-UniRule"/>
</dbReference>
<evidence type="ECO:0000256" key="9">
    <source>
        <dbReference type="ARBA" id="ARBA00024386"/>
    </source>
</evidence>
<dbReference type="CDD" id="cd23945">
    <property type="entry name" value="PAPS_reductase"/>
    <property type="match status" value="1"/>
</dbReference>
<evidence type="ECO:0000256" key="14">
    <source>
        <dbReference type="HAMAP-Rule" id="MF_00063"/>
    </source>
</evidence>
<feature type="active site" description="Nucleophile; cysteine thiosulfonate intermediate" evidence="14">
    <location>
        <position position="226"/>
    </location>
</feature>
<evidence type="ECO:0000256" key="7">
    <source>
        <dbReference type="ARBA" id="ARBA00024298"/>
    </source>
</evidence>